<gene>
    <name evidence="1" type="ORF">DARMORV10_A07P36070.1</name>
</gene>
<evidence type="ECO:0000313" key="1">
    <source>
        <dbReference type="EMBL" id="CAF2192894.1"/>
    </source>
</evidence>
<accession>A0A816ZF83</accession>
<proteinExistence type="predicted"/>
<reference evidence="1" key="1">
    <citation type="submission" date="2021-01" db="EMBL/GenBank/DDBJ databases">
        <authorList>
            <consortium name="Genoscope - CEA"/>
            <person name="William W."/>
        </authorList>
    </citation>
    <scope>NUCLEOTIDE SEQUENCE</scope>
</reference>
<organism evidence="1">
    <name type="scientific">Brassica napus</name>
    <name type="common">Rape</name>
    <dbReference type="NCBI Taxonomy" id="3708"/>
    <lineage>
        <taxon>Eukaryota</taxon>
        <taxon>Viridiplantae</taxon>
        <taxon>Streptophyta</taxon>
        <taxon>Embryophyta</taxon>
        <taxon>Tracheophyta</taxon>
        <taxon>Spermatophyta</taxon>
        <taxon>Magnoliopsida</taxon>
        <taxon>eudicotyledons</taxon>
        <taxon>Gunneridae</taxon>
        <taxon>Pentapetalae</taxon>
        <taxon>rosids</taxon>
        <taxon>malvids</taxon>
        <taxon>Brassicales</taxon>
        <taxon>Brassicaceae</taxon>
        <taxon>Brassiceae</taxon>
        <taxon>Brassica</taxon>
    </lineage>
</organism>
<protein>
    <submittedName>
        <fullName evidence="1">(rape) hypothetical protein</fullName>
    </submittedName>
</protein>
<dbReference type="Proteomes" id="UP001295469">
    <property type="component" value="Chromosome A07"/>
</dbReference>
<dbReference type="AlphaFoldDB" id="A0A816ZF83"/>
<name>A0A816ZF83_BRANA</name>
<sequence>MQRVSSWLRGTWFTGHVETNALNHPAWRKEKNSTFRA</sequence>
<dbReference type="EMBL" id="HG994361">
    <property type="protein sequence ID" value="CAF2192894.1"/>
    <property type="molecule type" value="Genomic_DNA"/>
</dbReference>